<evidence type="ECO:0000313" key="3">
    <source>
        <dbReference type="Proteomes" id="UP000812287"/>
    </source>
</evidence>
<accession>A0A9P7VW64</accession>
<protein>
    <recommendedName>
        <fullName evidence="4">Secreted protein</fullName>
    </recommendedName>
</protein>
<comment type="caution">
    <text evidence="2">The sequence shown here is derived from an EMBL/GenBank/DDBJ whole genome shotgun (WGS) entry which is preliminary data.</text>
</comment>
<sequence>MFRITLNAAYVTCLILVFNSAIVVTEVYDGPIDRESVPSSRKNFTSTYRSIFRDVTDTGHPYVLYASDRKHLRERDILPCCSFVGMAVLDCRLLPENKTGKSRGGHYTIAIPLSARY</sequence>
<gene>
    <name evidence="2" type="ORF">BT62DRAFT_1004478</name>
</gene>
<evidence type="ECO:0000313" key="2">
    <source>
        <dbReference type="EMBL" id="KAG7447713.1"/>
    </source>
</evidence>
<reference evidence="2" key="1">
    <citation type="submission" date="2020-11" db="EMBL/GenBank/DDBJ databases">
        <title>Adaptations for nitrogen fixation in a non-lichenized fungal sporocarp promotes dispersal by wood-feeding termites.</title>
        <authorList>
            <consortium name="DOE Joint Genome Institute"/>
            <person name="Koch R.A."/>
            <person name="Yoon G."/>
            <person name="Arayal U."/>
            <person name="Lail K."/>
            <person name="Amirebrahimi M."/>
            <person name="Labutti K."/>
            <person name="Lipzen A."/>
            <person name="Riley R."/>
            <person name="Barry K."/>
            <person name="Henrissat B."/>
            <person name="Grigoriev I.V."/>
            <person name="Herr J.R."/>
            <person name="Aime M.C."/>
        </authorList>
    </citation>
    <scope>NUCLEOTIDE SEQUENCE</scope>
    <source>
        <strain evidence="2">MCA 3950</strain>
    </source>
</reference>
<dbReference type="AlphaFoldDB" id="A0A9P7VW64"/>
<dbReference type="GeneID" id="66099325"/>
<feature type="signal peptide" evidence="1">
    <location>
        <begin position="1"/>
        <end position="25"/>
    </location>
</feature>
<name>A0A9P7VW64_9AGAR</name>
<dbReference type="RefSeq" id="XP_043041213.1">
    <property type="nucleotide sequence ID" value="XM_043177038.1"/>
</dbReference>
<keyword evidence="3" id="KW-1185">Reference proteome</keyword>
<evidence type="ECO:0000256" key="1">
    <source>
        <dbReference type="SAM" id="SignalP"/>
    </source>
</evidence>
<keyword evidence="1" id="KW-0732">Signal</keyword>
<organism evidence="2 3">
    <name type="scientific">Guyanagaster necrorhizus</name>
    <dbReference type="NCBI Taxonomy" id="856835"/>
    <lineage>
        <taxon>Eukaryota</taxon>
        <taxon>Fungi</taxon>
        <taxon>Dikarya</taxon>
        <taxon>Basidiomycota</taxon>
        <taxon>Agaricomycotina</taxon>
        <taxon>Agaricomycetes</taxon>
        <taxon>Agaricomycetidae</taxon>
        <taxon>Agaricales</taxon>
        <taxon>Marasmiineae</taxon>
        <taxon>Physalacriaceae</taxon>
        <taxon>Guyanagaster</taxon>
    </lineage>
</organism>
<proteinExistence type="predicted"/>
<dbReference type="Proteomes" id="UP000812287">
    <property type="component" value="Unassembled WGS sequence"/>
</dbReference>
<feature type="chain" id="PRO_5040420529" description="Secreted protein" evidence="1">
    <location>
        <begin position="26"/>
        <end position="117"/>
    </location>
</feature>
<evidence type="ECO:0008006" key="4">
    <source>
        <dbReference type="Google" id="ProtNLM"/>
    </source>
</evidence>
<dbReference type="EMBL" id="MU250531">
    <property type="protein sequence ID" value="KAG7447713.1"/>
    <property type="molecule type" value="Genomic_DNA"/>
</dbReference>